<evidence type="ECO:0000313" key="8">
    <source>
        <dbReference type="EMBL" id="VDM97951.1"/>
    </source>
</evidence>
<dbReference type="InterPro" id="IPR045054">
    <property type="entry name" value="P4HA-like"/>
</dbReference>
<feature type="domain" description="Prolyl 4-hydroxylase alpha subunit" evidence="7">
    <location>
        <begin position="22"/>
        <end position="162"/>
    </location>
</feature>
<dbReference type="GO" id="GO:0031418">
    <property type="term" value="F:L-ascorbic acid binding"/>
    <property type="evidence" value="ECO:0007669"/>
    <property type="project" value="UniProtKB-KW"/>
</dbReference>
<comment type="cofactor">
    <cofactor evidence="1">
        <name>L-ascorbate</name>
        <dbReference type="ChEBI" id="CHEBI:38290"/>
    </cofactor>
</comment>
<keyword evidence="9" id="KW-1185">Reference proteome</keyword>
<evidence type="ECO:0000256" key="2">
    <source>
        <dbReference type="ARBA" id="ARBA00022723"/>
    </source>
</evidence>
<keyword evidence="4" id="KW-0223">Dioxygenase</keyword>
<proteinExistence type="predicted"/>
<dbReference type="SMART" id="SM00702">
    <property type="entry name" value="P4Hc"/>
    <property type="match status" value="1"/>
</dbReference>
<protein>
    <submittedName>
        <fullName evidence="10">P4Hc domain-containing protein</fullName>
    </submittedName>
</protein>
<dbReference type="PANTHER" id="PTHR10869:SF244">
    <property type="entry name" value="PROLYL 4-HYDROXYLASE SUBUNIT ALPHA-2"/>
    <property type="match status" value="1"/>
</dbReference>
<dbReference type="GO" id="GO:0005783">
    <property type="term" value="C:endoplasmic reticulum"/>
    <property type="evidence" value="ECO:0007669"/>
    <property type="project" value="TreeGrafter"/>
</dbReference>
<name>A0A182EV76_ONCOC</name>
<evidence type="ECO:0000256" key="5">
    <source>
        <dbReference type="ARBA" id="ARBA00023002"/>
    </source>
</evidence>
<dbReference type="WBParaSite" id="nOo.2.0.1.t12064-RA">
    <property type="protein sequence ID" value="nOo.2.0.1.t12064-RA"/>
    <property type="gene ID" value="nOo.2.0.1.g12064"/>
</dbReference>
<organism evidence="10">
    <name type="scientific">Onchocerca ochengi</name>
    <name type="common">Filarial nematode worm</name>
    <dbReference type="NCBI Taxonomy" id="42157"/>
    <lineage>
        <taxon>Eukaryota</taxon>
        <taxon>Metazoa</taxon>
        <taxon>Ecdysozoa</taxon>
        <taxon>Nematoda</taxon>
        <taxon>Chromadorea</taxon>
        <taxon>Rhabditida</taxon>
        <taxon>Spirurina</taxon>
        <taxon>Spiruromorpha</taxon>
        <taxon>Filarioidea</taxon>
        <taxon>Onchocercidae</taxon>
        <taxon>Onchocerca</taxon>
    </lineage>
</organism>
<dbReference type="Gene3D" id="2.60.120.620">
    <property type="entry name" value="q2cbj1_9rhob like domain"/>
    <property type="match status" value="1"/>
</dbReference>
<keyword evidence="5" id="KW-0560">Oxidoreductase</keyword>
<sequence length="178" mass="20465">YKMDRPYLRLAPFKVEIVRQNPLIVLFYDIVSDEEARIIQTLGVPKARAYLKSTEHEIVKRVDKRLELATNLEIGTAEDLQEGNKRFEKLGIGNRLASAMTEPEIGGRTVFTVNLKISVPCIKNAALFWYNLMRNGEIDARSLHAACPVLTGIKWIVTKWIHERGQEWRRPCGLNQFD</sequence>
<dbReference type="GO" id="GO:0005506">
    <property type="term" value="F:iron ion binding"/>
    <property type="evidence" value="ECO:0007669"/>
    <property type="project" value="InterPro"/>
</dbReference>
<evidence type="ECO:0000259" key="7">
    <source>
        <dbReference type="SMART" id="SM00702"/>
    </source>
</evidence>
<dbReference type="InterPro" id="IPR006620">
    <property type="entry name" value="Pro_4_hyd_alph"/>
</dbReference>
<keyword evidence="2" id="KW-0479">Metal-binding</keyword>
<dbReference type="AlphaFoldDB" id="A0A182EV76"/>
<evidence type="ECO:0000313" key="10">
    <source>
        <dbReference type="WBParaSite" id="nOo.2.0.1.t12064-RA"/>
    </source>
</evidence>
<accession>A0A182EV76</accession>
<reference evidence="8 9" key="2">
    <citation type="submission" date="2018-08" db="EMBL/GenBank/DDBJ databases">
        <authorList>
            <person name="Laetsch R D."/>
            <person name="Stevens L."/>
            <person name="Kumar S."/>
            <person name="Blaxter L. M."/>
        </authorList>
    </citation>
    <scope>NUCLEOTIDE SEQUENCE [LARGE SCALE GENOMIC DNA]</scope>
</reference>
<dbReference type="EMBL" id="UYRW01009563">
    <property type="protein sequence ID" value="VDM97951.1"/>
    <property type="molecule type" value="Genomic_DNA"/>
</dbReference>
<evidence type="ECO:0000313" key="9">
    <source>
        <dbReference type="Proteomes" id="UP000271087"/>
    </source>
</evidence>
<gene>
    <name evidence="8" type="ORF">NOO_LOCUS12064</name>
</gene>
<evidence type="ECO:0000256" key="6">
    <source>
        <dbReference type="ARBA" id="ARBA00023004"/>
    </source>
</evidence>
<dbReference type="PANTHER" id="PTHR10869">
    <property type="entry name" value="PROLYL 4-HYDROXYLASE ALPHA SUBUNIT"/>
    <property type="match status" value="1"/>
</dbReference>
<evidence type="ECO:0000256" key="1">
    <source>
        <dbReference type="ARBA" id="ARBA00001961"/>
    </source>
</evidence>
<keyword evidence="6" id="KW-0408">Iron</keyword>
<dbReference type="Proteomes" id="UP000271087">
    <property type="component" value="Unassembled WGS sequence"/>
</dbReference>
<evidence type="ECO:0000256" key="3">
    <source>
        <dbReference type="ARBA" id="ARBA00022896"/>
    </source>
</evidence>
<dbReference type="OrthoDB" id="420380at2759"/>
<keyword evidence="3" id="KW-0847">Vitamin C</keyword>
<evidence type="ECO:0000256" key="4">
    <source>
        <dbReference type="ARBA" id="ARBA00022964"/>
    </source>
</evidence>
<reference evidence="10" key="1">
    <citation type="submission" date="2016-06" db="UniProtKB">
        <authorList>
            <consortium name="WormBaseParasite"/>
        </authorList>
    </citation>
    <scope>IDENTIFICATION</scope>
</reference>
<dbReference type="STRING" id="42157.A0A182EV76"/>
<dbReference type="GO" id="GO:0004656">
    <property type="term" value="F:procollagen-proline 4-dioxygenase activity"/>
    <property type="evidence" value="ECO:0007669"/>
    <property type="project" value="TreeGrafter"/>
</dbReference>